<dbReference type="RefSeq" id="XP_047778860.1">
    <property type="nucleotide sequence ID" value="XM_047923758.1"/>
</dbReference>
<proteinExistence type="predicted"/>
<feature type="compositionally biased region" description="Basic and acidic residues" evidence="1">
    <location>
        <begin position="264"/>
        <end position="274"/>
    </location>
</feature>
<organism evidence="4 5">
    <name type="scientific">Rhodofomes roseus</name>
    <dbReference type="NCBI Taxonomy" id="34475"/>
    <lineage>
        <taxon>Eukaryota</taxon>
        <taxon>Fungi</taxon>
        <taxon>Dikarya</taxon>
        <taxon>Basidiomycota</taxon>
        <taxon>Agaricomycotina</taxon>
        <taxon>Agaricomycetes</taxon>
        <taxon>Polyporales</taxon>
        <taxon>Rhodofomes</taxon>
    </lineage>
</organism>
<evidence type="ECO:0000313" key="5">
    <source>
        <dbReference type="Proteomes" id="UP000814176"/>
    </source>
</evidence>
<keyword evidence="3" id="KW-0732">Signal</keyword>
<dbReference type="GeneID" id="72004490"/>
<evidence type="ECO:0000256" key="2">
    <source>
        <dbReference type="SAM" id="Phobius"/>
    </source>
</evidence>
<dbReference type="EMBL" id="JADCUA010000010">
    <property type="protein sequence ID" value="KAH9836622.1"/>
    <property type="molecule type" value="Genomic_DNA"/>
</dbReference>
<keyword evidence="2" id="KW-1133">Transmembrane helix</keyword>
<gene>
    <name evidence="4" type="ORF">C8Q71DRAFT_758844</name>
</gene>
<feature type="region of interest" description="Disordered" evidence="1">
    <location>
        <begin position="327"/>
        <end position="347"/>
    </location>
</feature>
<feature type="region of interest" description="Disordered" evidence="1">
    <location>
        <begin position="378"/>
        <end position="397"/>
    </location>
</feature>
<feature type="compositionally biased region" description="Polar residues" evidence="1">
    <location>
        <begin position="336"/>
        <end position="346"/>
    </location>
</feature>
<feature type="transmembrane region" description="Helical" evidence="2">
    <location>
        <begin position="180"/>
        <end position="201"/>
    </location>
</feature>
<evidence type="ECO:0000313" key="4">
    <source>
        <dbReference type="EMBL" id="KAH9836622.1"/>
    </source>
</evidence>
<evidence type="ECO:0000256" key="1">
    <source>
        <dbReference type="SAM" id="MobiDB-lite"/>
    </source>
</evidence>
<sequence length="442" mass="47816">MRRRIPVVPFLGPLPLLLTLAYRVQAGGVTWVSPSAGVTYKSGDTIVGQWTADGSFSSPSFSLCTSGSDNSNTPSANCGSAVWPIIEKNGDASLIHLSLPTTTSAGTYYLQMLDPDSGGSASSPTFSLNSGSLVPVSSARFPVDVPATVVPQSAPHQSSVSSSIQPLPDYNDVSRPTPTAAYAVPLSLVGVVLVVAGALGVHHRRKLRQELSQGPRKPGRPSCARASGSYTRFPERRPRGYESSVGSRASTPTASVAESYNGSKHYEDDKRTVEDERRSLYSVASLKRQPVVRRMTREPFHRESQPTSGTYGRRRAGRMAAGAFRAGVSPIPPTLSRFSSARSDASTIRREKAKARLERSDQDVDDGLDAVVNRYFHPSPVPPPLSPRLSPPGRLHTRRSAVEYAGLGYDKPLPKCPRQLYDEVARRVSGQEFTRRRTSGRR</sequence>
<feature type="signal peptide" evidence="3">
    <location>
        <begin position="1"/>
        <end position="26"/>
    </location>
</feature>
<feature type="compositionally biased region" description="Pro residues" evidence="1">
    <location>
        <begin position="379"/>
        <end position="390"/>
    </location>
</feature>
<feature type="region of interest" description="Disordered" evidence="1">
    <location>
        <begin position="207"/>
        <end position="274"/>
    </location>
</feature>
<evidence type="ECO:0000256" key="3">
    <source>
        <dbReference type="SAM" id="SignalP"/>
    </source>
</evidence>
<keyword evidence="2" id="KW-0812">Transmembrane</keyword>
<keyword evidence="2" id="KW-0472">Membrane</keyword>
<protein>
    <submittedName>
        <fullName evidence="4">Uncharacterized protein</fullName>
    </submittedName>
</protein>
<keyword evidence="5" id="KW-1185">Reference proteome</keyword>
<comment type="caution">
    <text evidence="4">The sequence shown here is derived from an EMBL/GenBank/DDBJ whole genome shotgun (WGS) entry which is preliminary data.</text>
</comment>
<name>A0ABQ8KFS4_9APHY</name>
<accession>A0ABQ8KFS4</accession>
<dbReference type="Proteomes" id="UP000814176">
    <property type="component" value="Unassembled WGS sequence"/>
</dbReference>
<feature type="compositionally biased region" description="Polar residues" evidence="1">
    <location>
        <begin position="244"/>
        <end position="262"/>
    </location>
</feature>
<feature type="chain" id="PRO_5045046750" evidence="3">
    <location>
        <begin position="27"/>
        <end position="442"/>
    </location>
</feature>
<reference evidence="4 5" key="1">
    <citation type="journal article" date="2021" name="Environ. Microbiol.">
        <title>Gene family expansions and transcriptome signatures uncover fungal adaptations to wood decay.</title>
        <authorList>
            <person name="Hage H."/>
            <person name="Miyauchi S."/>
            <person name="Viragh M."/>
            <person name="Drula E."/>
            <person name="Min B."/>
            <person name="Chaduli D."/>
            <person name="Navarro D."/>
            <person name="Favel A."/>
            <person name="Norest M."/>
            <person name="Lesage-Meessen L."/>
            <person name="Balint B."/>
            <person name="Merenyi Z."/>
            <person name="de Eugenio L."/>
            <person name="Morin E."/>
            <person name="Martinez A.T."/>
            <person name="Baldrian P."/>
            <person name="Stursova M."/>
            <person name="Martinez M.J."/>
            <person name="Novotny C."/>
            <person name="Magnuson J.K."/>
            <person name="Spatafora J.W."/>
            <person name="Maurice S."/>
            <person name="Pangilinan J."/>
            <person name="Andreopoulos W."/>
            <person name="LaButti K."/>
            <person name="Hundley H."/>
            <person name="Na H."/>
            <person name="Kuo A."/>
            <person name="Barry K."/>
            <person name="Lipzen A."/>
            <person name="Henrissat B."/>
            <person name="Riley R."/>
            <person name="Ahrendt S."/>
            <person name="Nagy L.G."/>
            <person name="Grigoriev I.V."/>
            <person name="Martin F."/>
            <person name="Rosso M.N."/>
        </authorList>
    </citation>
    <scope>NUCLEOTIDE SEQUENCE [LARGE SCALE GENOMIC DNA]</scope>
    <source>
        <strain evidence="4 5">CIRM-BRFM 1785</strain>
    </source>
</reference>